<keyword evidence="3" id="KW-1185">Reference proteome</keyword>
<gene>
    <name evidence="2" type="ORF">ADL15_40675</name>
</gene>
<organism evidence="2 3">
    <name type="scientific">Actinoplanes awajinensis subsp. mycoplanecinus</name>
    <dbReference type="NCBI Taxonomy" id="135947"/>
    <lineage>
        <taxon>Bacteria</taxon>
        <taxon>Bacillati</taxon>
        <taxon>Actinomycetota</taxon>
        <taxon>Actinomycetes</taxon>
        <taxon>Micromonosporales</taxon>
        <taxon>Micromonosporaceae</taxon>
        <taxon>Actinoplanes</taxon>
    </lineage>
</organism>
<keyword evidence="1" id="KW-0812">Transmembrane</keyword>
<sequence>MPRRKLIRLCAVLAMTVLVACALLDNVMARFPEGSRTPVRVLLGMLAAAGLGTVVRRRRLAARGTTTPVFPESCGPSTEEIYRSAEQVRSRYAPMQVDEVDTTDEGFPKDSTAIDTFTFLLTDGGHIARVSEHVRVGGDLLLDDVTIEVSLLGLGKRARAPMPDEAPIVVPILRRKEVMRESFEAHDGADNRLVQLPPQVTDGLLAWAVRGLFQMIYVPKDEAPTRAQNAVVYRLVALICRTDVITAGDFEKRYDAILPPMT</sequence>
<comment type="caution">
    <text evidence="2">The sequence shown here is derived from an EMBL/GenBank/DDBJ whole genome shotgun (WGS) entry which is preliminary data.</text>
</comment>
<name>A0A117MME6_9ACTN</name>
<dbReference type="AlphaFoldDB" id="A0A117MME6"/>
<keyword evidence="1" id="KW-0472">Membrane</keyword>
<keyword evidence="1" id="KW-1133">Transmembrane helix</keyword>
<evidence type="ECO:0000313" key="3">
    <source>
        <dbReference type="Proteomes" id="UP000053244"/>
    </source>
</evidence>
<dbReference type="Proteomes" id="UP000053244">
    <property type="component" value="Unassembled WGS sequence"/>
</dbReference>
<accession>A0A117MME6</accession>
<dbReference type="EMBL" id="LLZH01000314">
    <property type="protein sequence ID" value="KUL25391.1"/>
    <property type="molecule type" value="Genomic_DNA"/>
</dbReference>
<protein>
    <submittedName>
        <fullName evidence="2">Uncharacterized protein</fullName>
    </submittedName>
</protein>
<dbReference type="PROSITE" id="PS51257">
    <property type="entry name" value="PROKAR_LIPOPROTEIN"/>
    <property type="match status" value="1"/>
</dbReference>
<reference evidence="2 3" key="1">
    <citation type="submission" date="2015-10" db="EMBL/GenBank/DDBJ databases">
        <authorList>
            <person name="Gilbert D.G."/>
        </authorList>
    </citation>
    <scope>NUCLEOTIDE SEQUENCE [LARGE SCALE GENOMIC DNA]</scope>
    <source>
        <strain evidence="2 3">NRRL B-16712</strain>
    </source>
</reference>
<evidence type="ECO:0000256" key="1">
    <source>
        <dbReference type="SAM" id="Phobius"/>
    </source>
</evidence>
<proteinExistence type="predicted"/>
<feature type="transmembrane region" description="Helical" evidence="1">
    <location>
        <begin position="39"/>
        <end position="55"/>
    </location>
</feature>
<evidence type="ECO:0000313" key="2">
    <source>
        <dbReference type="EMBL" id="KUL25391.1"/>
    </source>
</evidence>